<comment type="caution">
    <text evidence="2">The sequence shown here is derived from an EMBL/GenBank/DDBJ whole genome shotgun (WGS) entry which is preliminary data.</text>
</comment>
<evidence type="ECO:0000256" key="1">
    <source>
        <dbReference type="SAM" id="MobiDB-lite"/>
    </source>
</evidence>
<sequence>MNQPETLEIKDILKLIQLEDPTLYVEDFGGEAYEYNYLLSQLRDMCNKVHTSKDDYHLAMQLITIAALSVGWLLELNPDAVKKLSQDRYFDQSPFRKQKRSHGGQRALKKNATEEGNHE</sequence>
<protein>
    <submittedName>
        <fullName evidence="2">Uncharacterized protein</fullName>
    </submittedName>
</protein>
<feature type="compositionally biased region" description="Basic residues" evidence="1">
    <location>
        <begin position="96"/>
        <end position="109"/>
    </location>
</feature>
<organism evidence="2 3">
    <name type="scientific">Leptospira interrogans serovar Australis str. 200703203</name>
    <dbReference type="NCBI Taxonomy" id="1085541"/>
    <lineage>
        <taxon>Bacteria</taxon>
        <taxon>Pseudomonadati</taxon>
        <taxon>Spirochaetota</taxon>
        <taxon>Spirochaetia</taxon>
        <taxon>Leptospirales</taxon>
        <taxon>Leptospiraceae</taxon>
        <taxon>Leptospira</taxon>
    </lineage>
</organism>
<feature type="region of interest" description="Disordered" evidence="1">
    <location>
        <begin position="92"/>
        <end position="119"/>
    </location>
</feature>
<name>N1UKH0_LEPIR</name>
<dbReference type="BioCyc" id="LINT1085541:G11IQ-4984-MONOMER"/>
<proteinExistence type="predicted"/>
<gene>
    <name evidence="2" type="ORF">LEP1GSC115_2920</name>
</gene>
<dbReference type="AlphaFoldDB" id="N1UKH0"/>
<dbReference type="EMBL" id="AHNY02000208">
    <property type="protein sequence ID" value="EMY24154.1"/>
    <property type="molecule type" value="Genomic_DNA"/>
</dbReference>
<evidence type="ECO:0000313" key="3">
    <source>
        <dbReference type="Proteomes" id="UP000012220"/>
    </source>
</evidence>
<dbReference type="Proteomes" id="UP000012220">
    <property type="component" value="Unassembled WGS sequence"/>
</dbReference>
<reference evidence="2 3" key="1">
    <citation type="submission" date="2013-02" db="EMBL/GenBank/DDBJ databases">
        <authorList>
            <person name="Harkins D.M."/>
            <person name="Durkin A.S."/>
            <person name="Brinkac L.M."/>
            <person name="Haft D.H."/>
            <person name="Selengut J.D."/>
            <person name="Sanka R."/>
            <person name="DePew J."/>
            <person name="Purushe J."/>
            <person name="Picardeau M."/>
            <person name="Werts C."/>
            <person name="Goarant C."/>
            <person name="Vinetz J.M."/>
            <person name="Sutton G.G."/>
            <person name="Nierman W.C."/>
            <person name="Fouts D.E."/>
        </authorList>
    </citation>
    <scope>NUCLEOTIDE SEQUENCE [LARGE SCALE GENOMIC DNA]</scope>
    <source>
        <strain evidence="2 3">200703203</strain>
    </source>
</reference>
<accession>N1UKH0</accession>
<evidence type="ECO:0000313" key="2">
    <source>
        <dbReference type="EMBL" id="EMY24154.1"/>
    </source>
</evidence>